<dbReference type="InterPro" id="IPR018484">
    <property type="entry name" value="FGGY_N"/>
</dbReference>
<keyword evidence="3" id="KW-0808">Transferase</keyword>
<keyword evidence="5 10" id="KW-0418">Kinase</keyword>
<reference evidence="10 11" key="1">
    <citation type="submission" date="2018-11" db="EMBL/GenBank/DDBJ databases">
        <title>Sequencing the genomes of 1000 actinobacteria strains.</title>
        <authorList>
            <person name="Klenk H.-P."/>
        </authorList>
    </citation>
    <scope>NUCLEOTIDE SEQUENCE [LARGE SCALE GENOMIC DNA]</scope>
    <source>
        <strain evidence="10 11">DSM 11294</strain>
    </source>
</reference>
<dbReference type="Pfam" id="PF02782">
    <property type="entry name" value="FGGY_C"/>
    <property type="match status" value="1"/>
</dbReference>
<organism evidence="10 11">
    <name type="scientific">Bogoriella caseilytica</name>
    <dbReference type="NCBI Taxonomy" id="56055"/>
    <lineage>
        <taxon>Bacteria</taxon>
        <taxon>Bacillati</taxon>
        <taxon>Actinomycetota</taxon>
        <taxon>Actinomycetes</taxon>
        <taxon>Micrococcales</taxon>
        <taxon>Bogoriellaceae</taxon>
        <taxon>Bogoriella</taxon>
    </lineage>
</organism>
<dbReference type="InterPro" id="IPR013449">
    <property type="entry name" value="Rhamnulokinase"/>
</dbReference>
<dbReference type="PANTHER" id="PTHR43095:SF5">
    <property type="entry name" value="XYLULOSE KINASE"/>
    <property type="match status" value="1"/>
</dbReference>
<dbReference type="InterPro" id="IPR050406">
    <property type="entry name" value="FGGY_Carb_Kinase"/>
</dbReference>
<comment type="caution">
    <text evidence="10">The sequence shown here is derived from an EMBL/GenBank/DDBJ whole genome shotgun (WGS) entry which is preliminary data.</text>
</comment>
<dbReference type="InterPro" id="IPR043129">
    <property type="entry name" value="ATPase_NBD"/>
</dbReference>
<evidence type="ECO:0000256" key="5">
    <source>
        <dbReference type="ARBA" id="ARBA00022777"/>
    </source>
</evidence>
<dbReference type="OrthoDB" id="9761504at2"/>
<evidence type="ECO:0000256" key="3">
    <source>
        <dbReference type="ARBA" id="ARBA00022679"/>
    </source>
</evidence>
<evidence type="ECO:0000259" key="8">
    <source>
        <dbReference type="Pfam" id="PF00370"/>
    </source>
</evidence>
<evidence type="ECO:0000256" key="2">
    <source>
        <dbReference type="ARBA" id="ARBA00022629"/>
    </source>
</evidence>
<dbReference type="GO" id="GO:0042732">
    <property type="term" value="P:D-xylose metabolic process"/>
    <property type="evidence" value="ECO:0007669"/>
    <property type="project" value="UniProtKB-KW"/>
</dbReference>
<proteinExistence type="inferred from homology"/>
<dbReference type="Proteomes" id="UP000280668">
    <property type="component" value="Unassembled WGS sequence"/>
</dbReference>
<dbReference type="Gene3D" id="3.30.420.40">
    <property type="match status" value="2"/>
</dbReference>
<evidence type="ECO:0000313" key="11">
    <source>
        <dbReference type="Proteomes" id="UP000280668"/>
    </source>
</evidence>
<evidence type="ECO:0000259" key="9">
    <source>
        <dbReference type="Pfam" id="PF02782"/>
    </source>
</evidence>
<keyword evidence="6" id="KW-0067">ATP-binding</keyword>
<dbReference type="SUPFAM" id="SSF53067">
    <property type="entry name" value="Actin-like ATPase domain"/>
    <property type="match status" value="2"/>
</dbReference>
<dbReference type="GO" id="GO:0005524">
    <property type="term" value="F:ATP binding"/>
    <property type="evidence" value="ECO:0007669"/>
    <property type="project" value="UniProtKB-KW"/>
</dbReference>
<dbReference type="CDD" id="cd07771">
    <property type="entry name" value="ASKHA_NBD_FGGY_RhaB-like"/>
    <property type="match status" value="1"/>
</dbReference>
<dbReference type="EMBL" id="RKHK01000001">
    <property type="protein sequence ID" value="ROR72450.1"/>
    <property type="molecule type" value="Genomic_DNA"/>
</dbReference>
<feature type="domain" description="Carbohydrate kinase FGGY N-terminal" evidence="8">
    <location>
        <begin position="9"/>
        <end position="253"/>
    </location>
</feature>
<feature type="domain" description="Carbohydrate kinase FGGY C-terminal" evidence="9">
    <location>
        <begin position="264"/>
        <end position="454"/>
    </location>
</feature>
<dbReference type="GO" id="GO:0019301">
    <property type="term" value="P:rhamnose catabolic process"/>
    <property type="evidence" value="ECO:0007669"/>
    <property type="project" value="InterPro"/>
</dbReference>
<keyword evidence="2" id="KW-0119">Carbohydrate metabolism</keyword>
<name>A0A3N2BB10_9MICO</name>
<dbReference type="GO" id="GO:0008993">
    <property type="term" value="F:rhamnulokinase activity"/>
    <property type="evidence" value="ECO:0007669"/>
    <property type="project" value="InterPro"/>
</dbReference>
<protein>
    <submittedName>
        <fullName evidence="10">Rhamnulokinase</fullName>
    </submittedName>
</protein>
<dbReference type="InterPro" id="IPR018485">
    <property type="entry name" value="FGGY_C"/>
</dbReference>
<dbReference type="Pfam" id="PF00370">
    <property type="entry name" value="FGGY_N"/>
    <property type="match status" value="1"/>
</dbReference>
<accession>A0A3N2BB10</accession>
<sequence>MPGTGRFAAIDFGATSGRVILGEVSPTHISTSEMSRFTNQPVSMPASDARGWGTHLHWDMPALWQGALAGLGRAVREAPDLISVATDSWGVDYGLLRNGRLLGSPMHYRDERTAEACDRVHAAIPPADLYARTGIQPLAINTLYQLAAEASQGLLDVADTALLMPDLFSYWLTGRRIAERTIASTTAILSAITGEWDEDILSRVGLPRGVLAPLVSPGERIGPVLPAVADAVGASHHLDVIAVGAHDTASAVLAAPLPERGGAFVSCGTWGLVGVEREQPLLHEQARQAAFTNERGVDDRFLFMRNGMGLWILNETIRSWERAGERVDLGQLIEEAAHTRMDADVFDVEDPRFQKPGDMPAMIAAWHAEHGARMPQTRAALVRLILESLAQAFAEAIATTARMTGEPVSQINLVGGGSRNWLLCQRLADRSGLPVYAGPVEATALGNLLVQARTAGVLHGTIEDLRAVITRTFQPRRFEPRRTP</sequence>
<dbReference type="AlphaFoldDB" id="A0A3N2BB10"/>
<evidence type="ECO:0000256" key="6">
    <source>
        <dbReference type="ARBA" id="ARBA00022840"/>
    </source>
</evidence>
<gene>
    <name evidence="10" type="ORF">EDD31_0801</name>
</gene>
<keyword evidence="2" id="KW-0859">Xylose metabolism</keyword>
<dbReference type="RefSeq" id="WP_123303005.1">
    <property type="nucleotide sequence ID" value="NZ_RKHK01000001.1"/>
</dbReference>
<evidence type="ECO:0000256" key="1">
    <source>
        <dbReference type="ARBA" id="ARBA00009156"/>
    </source>
</evidence>
<evidence type="ECO:0000256" key="7">
    <source>
        <dbReference type="ARBA" id="ARBA00023308"/>
    </source>
</evidence>
<keyword evidence="11" id="KW-1185">Reference proteome</keyword>
<evidence type="ECO:0000313" key="10">
    <source>
        <dbReference type="EMBL" id="ROR72450.1"/>
    </source>
</evidence>
<keyword evidence="7" id="KW-0684">Rhamnose metabolism</keyword>
<evidence type="ECO:0000256" key="4">
    <source>
        <dbReference type="ARBA" id="ARBA00022741"/>
    </source>
</evidence>
<dbReference type="PANTHER" id="PTHR43095">
    <property type="entry name" value="SUGAR KINASE"/>
    <property type="match status" value="1"/>
</dbReference>
<keyword evidence="4" id="KW-0547">Nucleotide-binding</keyword>
<comment type="similarity">
    <text evidence="1">Belongs to the FGGY kinase family.</text>
</comment>